<keyword evidence="2" id="KW-1185">Reference proteome</keyword>
<organism evidence="1 2">
    <name type="scientific">Mycolicibacterium iranicum</name>
    <name type="common">Mycobacterium iranicum</name>
    <dbReference type="NCBI Taxonomy" id="912594"/>
    <lineage>
        <taxon>Bacteria</taxon>
        <taxon>Bacillati</taxon>
        <taxon>Actinomycetota</taxon>
        <taxon>Actinomycetes</taxon>
        <taxon>Mycobacteriales</taxon>
        <taxon>Mycobacteriaceae</taxon>
        <taxon>Mycolicibacterium</taxon>
    </lineage>
</organism>
<sequence>MADSIARQLSRRRIGSYRLPPLESGYRDPWRYDDVPLTDKMVDAGRSAALHFLADGQVPILKPKVLEALWRRGGEDRELAELLHRLTEGQVA</sequence>
<evidence type="ECO:0000313" key="2">
    <source>
        <dbReference type="Proteomes" id="UP001084650"/>
    </source>
</evidence>
<accession>A0ABT4HQ30</accession>
<gene>
    <name evidence="1" type="ORF">OY187_27885</name>
</gene>
<reference evidence="1" key="1">
    <citation type="submission" date="2022-12" db="EMBL/GenBank/DDBJ databases">
        <title>Whole genome sequence of Mycolicibacterium iranicum strain SBH312.</title>
        <authorList>
            <person name="Jani J."/>
            <person name="Arifin Mustapha Z."/>
            <person name="Ahmed K."/>
            <person name="Kai Ling C."/>
        </authorList>
    </citation>
    <scope>NUCLEOTIDE SEQUENCE</scope>
    <source>
        <strain evidence="1">SBH312</strain>
    </source>
</reference>
<dbReference type="Proteomes" id="UP001084650">
    <property type="component" value="Unassembled WGS sequence"/>
</dbReference>
<name>A0ABT4HQ30_MYCIR</name>
<protein>
    <submittedName>
        <fullName evidence="1">Uncharacterized protein</fullName>
    </submittedName>
</protein>
<dbReference type="RefSeq" id="WP_268787781.1">
    <property type="nucleotide sequence ID" value="NZ_JAPQYE010000022.1"/>
</dbReference>
<proteinExistence type="predicted"/>
<comment type="caution">
    <text evidence="1">The sequence shown here is derived from an EMBL/GenBank/DDBJ whole genome shotgun (WGS) entry which is preliminary data.</text>
</comment>
<dbReference type="EMBL" id="JAPQYE010000022">
    <property type="protein sequence ID" value="MCZ0731879.1"/>
    <property type="molecule type" value="Genomic_DNA"/>
</dbReference>
<evidence type="ECO:0000313" key="1">
    <source>
        <dbReference type="EMBL" id="MCZ0731879.1"/>
    </source>
</evidence>